<keyword evidence="2" id="KW-0808">Transferase</keyword>
<feature type="domain" description="Chorismate-utilising enzyme C-terminal" evidence="1">
    <location>
        <begin position="150"/>
        <end position="404"/>
    </location>
</feature>
<protein>
    <submittedName>
        <fullName evidence="2">Aminodeoxychorismate synthase component I</fullName>
        <ecNumber evidence="2">2.6.1.85</ecNumber>
    </submittedName>
</protein>
<comment type="caution">
    <text evidence="2">The sequence shown here is derived from an EMBL/GenBank/DDBJ whole genome shotgun (WGS) entry which is preliminary data.</text>
</comment>
<dbReference type="EC" id="2.6.1.85" evidence="2"/>
<dbReference type="RefSeq" id="WP_379716020.1">
    <property type="nucleotide sequence ID" value="NZ_JBHTBS010000015.1"/>
</dbReference>
<dbReference type="SUPFAM" id="SSF56322">
    <property type="entry name" value="ADC synthase"/>
    <property type="match status" value="1"/>
</dbReference>
<evidence type="ECO:0000259" key="1">
    <source>
        <dbReference type="Pfam" id="PF00425"/>
    </source>
</evidence>
<dbReference type="PANTHER" id="PTHR11236">
    <property type="entry name" value="AMINOBENZOATE/ANTHRANILATE SYNTHASE"/>
    <property type="match status" value="1"/>
</dbReference>
<dbReference type="EMBL" id="JBHTBS010000015">
    <property type="protein sequence ID" value="MFC7339358.1"/>
    <property type="molecule type" value="Genomic_DNA"/>
</dbReference>
<organism evidence="2 3">
    <name type="scientific">Haloferula chungangensis</name>
    <dbReference type="NCBI Taxonomy" id="1048331"/>
    <lineage>
        <taxon>Bacteria</taxon>
        <taxon>Pseudomonadati</taxon>
        <taxon>Verrucomicrobiota</taxon>
        <taxon>Verrucomicrobiia</taxon>
        <taxon>Verrucomicrobiales</taxon>
        <taxon>Verrucomicrobiaceae</taxon>
        <taxon>Haloferula</taxon>
    </lineage>
</organism>
<dbReference type="NCBIfam" id="TIGR00553">
    <property type="entry name" value="pabB"/>
    <property type="match status" value="1"/>
</dbReference>
<dbReference type="InterPro" id="IPR019999">
    <property type="entry name" value="Anth_synth_I-like"/>
</dbReference>
<dbReference type="PANTHER" id="PTHR11236:SF50">
    <property type="entry name" value="AMINODEOXYCHORISMATE SYNTHASE COMPONENT 1"/>
    <property type="match status" value="1"/>
</dbReference>
<dbReference type="InterPro" id="IPR005802">
    <property type="entry name" value="ADC_synth_comp_1"/>
</dbReference>
<dbReference type="Pfam" id="PF00425">
    <property type="entry name" value="Chorismate_bind"/>
    <property type="match status" value="1"/>
</dbReference>
<dbReference type="Proteomes" id="UP001596472">
    <property type="component" value="Unassembled WGS sequence"/>
</dbReference>
<evidence type="ECO:0000313" key="3">
    <source>
        <dbReference type="Proteomes" id="UP001596472"/>
    </source>
</evidence>
<keyword evidence="2" id="KW-0032">Aminotransferase</keyword>
<dbReference type="Gene3D" id="3.60.120.10">
    <property type="entry name" value="Anthranilate synthase"/>
    <property type="match status" value="1"/>
</dbReference>
<reference evidence="3" key="1">
    <citation type="journal article" date="2019" name="Int. J. Syst. Evol. Microbiol.">
        <title>The Global Catalogue of Microorganisms (GCM) 10K type strain sequencing project: providing services to taxonomists for standard genome sequencing and annotation.</title>
        <authorList>
            <consortium name="The Broad Institute Genomics Platform"/>
            <consortium name="The Broad Institute Genome Sequencing Center for Infectious Disease"/>
            <person name="Wu L."/>
            <person name="Ma J."/>
        </authorList>
    </citation>
    <scope>NUCLEOTIDE SEQUENCE [LARGE SCALE GENOMIC DNA]</scope>
    <source>
        <strain evidence="3">CGMCC 4.1467</strain>
    </source>
</reference>
<keyword evidence="3" id="KW-1185">Reference proteome</keyword>
<dbReference type="PRINTS" id="PR00095">
    <property type="entry name" value="ANTSNTHASEI"/>
</dbReference>
<proteinExistence type="predicted"/>
<dbReference type="InterPro" id="IPR015890">
    <property type="entry name" value="Chorismate_C"/>
</dbReference>
<dbReference type="InterPro" id="IPR005801">
    <property type="entry name" value="ADC_synthase"/>
</dbReference>
<dbReference type="GO" id="GO:0046820">
    <property type="term" value="F:4-amino-4-deoxychorismate synthase activity"/>
    <property type="evidence" value="ECO:0007669"/>
    <property type="project" value="UniProtKB-EC"/>
</dbReference>
<gene>
    <name evidence="2" type="primary">pabB</name>
    <name evidence="2" type="ORF">ACFQY0_19355</name>
</gene>
<evidence type="ECO:0000313" key="2">
    <source>
        <dbReference type="EMBL" id="MFC7339358.1"/>
    </source>
</evidence>
<name>A0ABW2LDF4_9BACT</name>
<accession>A0ABW2LDF4</accession>
<sequence length="417" mass="45857">MNRPALRQSQSLQALTPVEVAGGLRHLPGMVFFDTAGNVPSTYGNPVSIIAAQPRALIKGSIHHEEDREKLREVLERNADEPMADRGFPSGGLCGWVDYEGEFVFGDYPEMLVHTHDGGWYEVGGLSKQIREVTEADEFEMGEVRADWSRERFVAAVERIREWIAAGDIYQVNLSQRFEAEVRGSSLFGLYQELRDASPSPMAAWLSLDGREVLSSSPETFLRISGSGIETRPIKGTRPRFPDATSDRRSAYELQTSPKEIAELVMITDLLRNDLGQVCEFGSVAVDEMLQLETLEQVHHLVSTVSGRLRDDCGPLDALAACYPGGSITGAPKKRAMEIIAELEDRPRGLYCGAIGYLGYNGESQFNIAIRTMVRDGGTLSFHAGAGIVADSDPETEYEETLHKAAGIRMALGANFQ</sequence>